<keyword evidence="2" id="KW-1185">Reference proteome</keyword>
<organism evidence="1 2">
    <name type="scientific">Hibiscus sabdariffa</name>
    <name type="common">roselle</name>
    <dbReference type="NCBI Taxonomy" id="183260"/>
    <lineage>
        <taxon>Eukaryota</taxon>
        <taxon>Viridiplantae</taxon>
        <taxon>Streptophyta</taxon>
        <taxon>Embryophyta</taxon>
        <taxon>Tracheophyta</taxon>
        <taxon>Spermatophyta</taxon>
        <taxon>Magnoliopsida</taxon>
        <taxon>eudicotyledons</taxon>
        <taxon>Gunneridae</taxon>
        <taxon>Pentapetalae</taxon>
        <taxon>rosids</taxon>
        <taxon>malvids</taxon>
        <taxon>Malvales</taxon>
        <taxon>Malvaceae</taxon>
        <taxon>Malvoideae</taxon>
        <taxon>Hibiscus</taxon>
    </lineage>
</organism>
<evidence type="ECO:0000313" key="1">
    <source>
        <dbReference type="EMBL" id="KAK8546526.1"/>
    </source>
</evidence>
<dbReference type="Proteomes" id="UP001472677">
    <property type="component" value="Unassembled WGS sequence"/>
</dbReference>
<evidence type="ECO:0000313" key="2">
    <source>
        <dbReference type="Proteomes" id="UP001472677"/>
    </source>
</evidence>
<name>A0ABR2DVV4_9ROSI</name>
<reference evidence="1 2" key="1">
    <citation type="journal article" date="2024" name="G3 (Bethesda)">
        <title>Genome assembly of Hibiscus sabdariffa L. provides insights into metabolisms of medicinal natural products.</title>
        <authorList>
            <person name="Kim T."/>
        </authorList>
    </citation>
    <scope>NUCLEOTIDE SEQUENCE [LARGE SCALE GENOMIC DNA]</scope>
    <source>
        <strain evidence="1">TK-2024</strain>
        <tissue evidence="1">Old leaves</tissue>
    </source>
</reference>
<accession>A0ABR2DVV4</accession>
<proteinExistence type="predicted"/>
<dbReference type="EMBL" id="JBBPBM010000023">
    <property type="protein sequence ID" value="KAK8546526.1"/>
    <property type="molecule type" value="Genomic_DNA"/>
</dbReference>
<comment type="caution">
    <text evidence="1">The sequence shown here is derived from an EMBL/GenBank/DDBJ whole genome shotgun (WGS) entry which is preliminary data.</text>
</comment>
<protein>
    <recommendedName>
        <fullName evidence="3">Leucine-rich repeat domain, L domain-containing protein</fullName>
    </recommendedName>
</protein>
<gene>
    <name evidence="1" type="ORF">V6N12_027306</name>
</gene>
<sequence>MGLQFFILESCKNARCFLRSSFLDIKRLTHYFCLQNLKVVNIQDCEKLKSLFSPFLTFPYLKLVMLEELKIKGFHELKALLPKPENDGEIESNTSSLPLCLSKLKAFLSSIFICIVTFF</sequence>
<evidence type="ECO:0008006" key="3">
    <source>
        <dbReference type="Google" id="ProtNLM"/>
    </source>
</evidence>